<dbReference type="Gene3D" id="3.90.180.10">
    <property type="entry name" value="Medium-chain alcohol dehydrogenases, catalytic domain"/>
    <property type="match status" value="1"/>
</dbReference>
<comment type="cofactor">
    <cofactor evidence="1 5">
        <name>Zn(2+)</name>
        <dbReference type="ChEBI" id="CHEBI:29105"/>
    </cofactor>
</comment>
<dbReference type="InterPro" id="IPR013149">
    <property type="entry name" value="ADH-like_C"/>
</dbReference>
<dbReference type="SMART" id="SM00829">
    <property type="entry name" value="PKS_ER"/>
    <property type="match status" value="1"/>
</dbReference>
<accession>A0ABN2Q1H1</accession>
<evidence type="ECO:0000256" key="4">
    <source>
        <dbReference type="ARBA" id="ARBA00023002"/>
    </source>
</evidence>
<evidence type="ECO:0000256" key="3">
    <source>
        <dbReference type="ARBA" id="ARBA00022833"/>
    </source>
</evidence>
<evidence type="ECO:0000259" key="6">
    <source>
        <dbReference type="SMART" id="SM00829"/>
    </source>
</evidence>
<feature type="domain" description="Enoyl reductase (ER)" evidence="6">
    <location>
        <begin position="10"/>
        <end position="341"/>
    </location>
</feature>
<evidence type="ECO:0000313" key="7">
    <source>
        <dbReference type="EMBL" id="GAA1941408.1"/>
    </source>
</evidence>
<proteinExistence type="inferred from homology"/>
<dbReference type="InterPro" id="IPR050129">
    <property type="entry name" value="Zn_alcohol_dh"/>
</dbReference>
<evidence type="ECO:0000256" key="2">
    <source>
        <dbReference type="ARBA" id="ARBA00022723"/>
    </source>
</evidence>
<dbReference type="SUPFAM" id="SSF50129">
    <property type="entry name" value="GroES-like"/>
    <property type="match status" value="1"/>
</dbReference>
<dbReference type="EMBL" id="BAAAOF010000009">
    <property type="protein sequence ID" value="GAA1941408.1"/>
    <property type="molecule type" value="Genomic_DNA"/>
</dbReference>
<comment type="caution">
    <text evidence="7">The sequence shown here is derived from an EMBL/GenBank/DDBJ whole genome shotgun (WGS) entry which is preliminary data.</text>
</comment>
<gene>
    <name evidence="7" type="ORF">GCM10009775_36510</name>
</gene>
<dbReference type="InterPro" id="IPR036291">
    <property type="entry name" value="NAD(P)-bd_dom_sf"/>
</dbReference>
<keyword evidence="2 5" id="KW-0479">Metal-binding</keyword>
<dbReference type="InterPro" id="IPR002328">
    <property type="entry name" value="ADH_Zn_CS"/>
</dbReference>
<dbReference type="PROSITE" id="PS00059">
    <property type="entry name" value="ADH_ZINC"/>
    <property type="match status" value="1"/>
</dbReference>
<dbReference type="PANTHER" id="PTHR43401">
    <property type="entry name" value="L-THREONINE 3-DEHYDROGENASE"/>
    <property type="match status" value="1"/>
</dbReference>
<protein>
    <submittedName>
        <fullName evidence="7">Zinc-dependent alcohol dehydrogenase family protein</fullName>
    </submittedName>
</protein>
<evidence type="ECO:0000256" key="1">
    <source>
        <dbReference type="ARBA" id="ARBA00001947"/>
    </source>
</evidence>
<name>A0ABN2Q1H1_9MICO</name>
<comment type="similarity">
    <text evidence="5">Belongs to the zinc-containing alcohol dehydrogenase family.</text>
</comment>
<dbReference type="RefSeq" id="WP_248151729.1">
    <property type="nucleotide sequence ID" value="NZ_BAAAOF010000009.1"/>
</dbReference>
<keyword evidence="4" id="KW-0560">Oxidoreductase</keyword>
<evidence type="ECO:0000313" key="8">
    <source>
        <dbReference type="Proteomes" id="UP001501343"/>
    </source>
</evidence>
<dbReference type="Pfam" id="PF08240">
    <property type="entry name" value="ADH_N"/>
    <property type="match status" value="1"/>
</dbReference>
<dbReference type="Pfam" id="PF00107">
    <property type="entry name" value="ADH_zinc_N"/>
    <property type="match status" value="1"/>
</dbReference>
<keyword evidence="8" id="KW-1185">Reference proteome</keyword>
<dbReference type="Proteomes" id="UP001501343">
    <property type="component" value="Unassembled WGS sequence"/>
</dbReference>
<dbReference type="InterPro" id="IPR020843">
    <property type="entry name" value="ER"/>
</dbReference>
<reference evidence="7 8" key="1">
    <citation type="journal article" date="2019" name="Int. J. Syst. Evol. Microbiol.">
        <title>The Global Catalogue of Microorganisms (GCM) 10K type strain sequencing project: providing services to taxonomists for standard genome sequencing and annotation.</title>
        <authorList>
            <consortium name="The Broad Institute Genomics Platform"/>
            <consortium name="The Broad Institute Genome Sequencing Center for Infectious Disease"/>
            <person name="Wu L."/>
            <person name="Ma J."/>
        </authorList>
    </citation>
    <scope>NUCLEOTIDE SEQUENCE [LARGE SCALE GENOMIC DNA]</scope>
    <source>
        <strain evidence="7 8">JCM 14900</strain>
    </source>
</reference>
<sequence length="344" mass="35586">MRAVIVDRFGTLPTIQNVDAPPCPPDGAIVRVEATGVCRSDWHAWRGHDASVVPPYIPGHEFAGVVESVGPEVATFRAGDRVTAPFVFACGDCAQCRTGDHQVCTRQAQPGFTLPGSFADRVVVTNAEINLVALPDGVDFVDAAGLGCRFATAYRAVRARAKVQEGEWVAVHGCGGVGLSAIVIAIAAGARIIATDVSDTALAAAETLGAQTLRAASDAAERIRSLTDGGAHVSIDAFGSAASCVASIESLRPRGRHVQVGLLLAGDAMPAVPMGRVIADELDVLGSHGMSAADYPAMLADIAAGRLDPSLTRGDTIGFDELPHALATMDDPGRRPGMTVAVRH</sequence>
<dbReference type="SUPFAM" id="SSF51735">
    <property type="entry name" value="NAD(P)-binding Rossmann-fold domains"/>
    <property type="match status" value="1"/>
</dbReference>
<dbReference type="InterPro" id="IPR011032">
    <property type="entry name" value="GroES-like_sf"/>
</dbReference>
<evidence type="ECO:0000256" key="5">
    <source>
        <dbReference type="RuleBase" id="RU361277"/>
    </source>
</evidence>
<dbReference type="InterPro" id="IPR013154">
    <property type="entry name" value="ADH-like_N"/>
</dbReference>
<dbReference type="PANTHER" id="PTHR43401:SF5">
    <property type="entry name" value="ALCOHOL DEHYDROGENASE-RELATED"/>
    <property type="match status" value="1"/>
</dbReference>
<organism evidence="7 8">
    <name type="scientific">Microbacterium aoyamense</name>
    <dbReference type="NCBI Taxonomy" id="344166"/>
    <lineage>
        <taxon>Bacteria</taxon>
        <taxon>Bacillati</taxon>
        <taxon>Actinomycetota</taxon>
        <taxon>Actinomycetes</taxon>
        <taxon>Micrococcales</taxon>
        <taxon>Microbacteriaceae</taxon>
        <taxon>Microbacterium</taxon>
    </lineage>
</organism>
<keyword evidence="3 5" id="KW-0862">Zinc</keyword>